<evidence type="ECO:0000313" key="1">
    <source>
        <dbReference type="EMBL" id="KMY94964.1"/>
    </source>
</evidence>
<proteinExistence type="predicted"/>
<reference evidence="1" key="1">
    <citation type="journal article" date="2013" name="Genome Res.">
        <title>A second-generation assembly of the Drosophila simulans genome provides new insights into patterns of lineage-specific divergence.</title>
        <authorList>
            <person name="Hu T.T."/>
            <person name="Eisen M.B."/>
            <person name="Thornton K.R."/>
            <person name="Andolfatto P."/>
        </authorList>
    </citation>
    <scope>NUCLEOTIDE SEQUENCE [LARGE SCALE GENOMIC DNA]</scope>
    <source>
        <strain evidence="1">W501</strain>
    </source>
</reference>
<gene>
    <name evidence="1" type="primary">Dsim\GD11417</name>
    <name evidence="1" type="ORF">Dsimw501_GD11417</name>
</gene>
<dbReference type="Bgee" id="FBgn0183166">
    <property type="expression patterns" value="Expressed in adult organism and 2 other cell types or tissues"/>
</dbReference>
<protein>
    <recommendedName>
        <fullName evidence="2">Diptericin A2</fullName>
    </recommendedName>
</protein>
<reference evidence="1" key="3">
    <citation type="submission" date="2015-04" db="EMBL/GenBank/DDBJ databases">
        <authorList>
            <consortium name="FlyBase"/>
        </authorList>
    </citation>
    <scope>NUCLEOTIDE SEQUENCE</scope>
    <source>
        <strain evidence="1">W501</strain>
    </source>
</reference>
<dbReference type="Proteomes" id="UP000035880">
    <property type="component" value="Chromosome 2R"/>
</dbReference>
<sequence length="138" mass="15124">MKSGIPFENRPIKEHQNCSKGISQHIPVLPLRLVQFTIAFALLCCAIDATLIYPMPDDKTMKPTPPPQYPLNLQGGGGGQRGDGFGFGVQGHQKVWTSDNGRHEIGLNGGYGQHLGGPYGNSEPRWKVGSTYTYRFPN</sequence>
<dbReference type="AlphaFoldDB" id="A0A0J9RHJ6"/>
<dbReference type="EMBL" id="CM002911">
    <property type="protein sequence ID" value="KMY94964.1"/>
    <property type="molecule type" value="Genomic_DNA"/>
</dbReference>
<accession>A0A0J9RHJ6</accession>
<organism evidence="1">
    <name type="scientific">Drosophila simulans</name>
    <name type="common">Fruit fly</name>
    <dbReference type="NCBI Taxonomy" id="7240"/>
    <lineage>
        <taxon>Eukaryota</taxon>
        <taxon>Metazoa</taxon>
        <taxon>Ecdysozoa</taxon>
        <taxon>Arthropoda</taxon>
        <taxon>Hexapoda</taxon>
        <taxon>Insecta</taxon>
        <taxon>Pterygota</taxon>
        <taxon>Neoptera</taxon>
        <taxon>Endopterygota</taxon>
        <taxon>Diptera</taxon>
        <taxon>Brachycera</taxon>
        <taxon>Muscomorpha</taxon>
        <taxon>Ephydroidea</taxon>
        <taxon>Drosophilidae</taxon>
        <taxon>Drosophila</taxon>
        <taxon>Sophophora</taxon>
    </lineage>
</organism>
<reference evidence="1" key="2">
    <citation type="submission" date="2014-06" db="EMBL/GenBank/DDBJ databases">
        <authorList>
            <person name="Hu T."/>
            <person name="Eisen M.B."/>
            <person name="Thornton K.R."/>
            <person name="Andolfatto P."/>
        </authorList>
    </citation>
    <scope>NUCLEOTIDE SEQUENCE</scope>
    <source>
        <strain evidence="1">W501</strain>
    </source>
</reference>
<dbReference type="KEGG" id="dsi:Dsimw501_GD11417"/>
<evidence type="ECO:0008006" key="2">
    <source>
        <dbReference type="Google" id="ProtNLM"/>
    </source>
</evidence>
<dbReference type="OrthoDB" id="7843315at2759"/>
<name>A0A0J9RHJ6_DROSI</name>